<dbReference type="Proteomes" id="UP000009352">
    <property type="component" value="Unassembled WGS sequence"/>
</dbReference>
<keyword evidence="1" id="KW-0812">Transmembrane</keyword>
<keyword evidence="1" id="KW-0472">Membrane</keyword>
<dbReference type="AlphaFoldDB" id="A0AB33XT13"/>
<dbReference type="EMBL" id="AMQX01000011">
    <property type="protein sequence ID" value="EKS50002.1"/>
    <property type="molecule type" value="Genomic_DNA"/>
</dbReference>
<proteinExistence type="predicted"/>
<feature type="transmembrane region" description="Helical" evidence="1">
    <location>
        <begin position="40"/>
        <end position="59"/>
    </location>
</feature>
<comment type="caution">
    <text evidence="2">The sequence shown here is derived from an EMBL/GenBank/DDBJ whole genome shotgun (WGS) entry which is preliminary data.</text>
</comment>
<reference evidence="2 3" key="1">
    <citation type="journal article" date="2013" name="Genome Announc.">
        <title>Draft Genome Sequence of Staphylococcus simulans UMC-CNS-990, Isolated from a Case of Chronic Bovine Mastitis.</title>
        <authorList>
            <person name="Calcutt M.J."/>
            <person name="Foecking M.F."/>
            <person name="Hsieh H.Y."/>
            <person name="Perry J."/>
            <person name="Stewart G.C."/>
            <person name="Middleton J.R."/>
        </authorList>
    </citation>
    <scope>NUCLEOTIDE SEQUENCE [LARGE SCALE GENOMIC DNA]</scope>
    <source>
        <strain evidence="2 3">LRHMDP3</strain>
    </source>
</reference>
<sequence>MKDKDKKLIDKDIARRVHKENEEITKPSKDHPKVSTITQIIVYLLLAIMVLFSIIYSFIQIF</sequence>
<accession>A0AB33XT13</accession>
<evidence type="ECO:0000256" key="1">
    <source>
        <dbReference type="SAM" id="Phobius"/>
    </source>
</evidence>
<name>A0AB33XT13_LACRH</name>
<evidence type="ECO:0000313" key="3">
    <source>
        <dbReference type="Proteomes" id="UP000009352"/>
    </source>
</evidence>
<organism evidence="2 3">
    <name type="scientific">Lacticaseibacillus rhamnosus LRHMDP3</name>
    <dbReference type="NCBI Taxonomy" id="1203259"/>
    <lineage>
        <taxon>Bacteria</taxon>
        <taxon>Bacillati</taxon>
        <taxon>Bacillota</taxon>
        <taxon>Bacilli</taxon>
        <taxon>Lactobacillales</taxon>
        <taxon>Lactobacillaceae</taxon>
        <taxon>Lacticaseibacillus</taxon>
    </lineage>
</organism>
<keyword evidence="1" id="KW-1133">Transmembrane helix</keyword>
<protein>
    <submittedName>
        <fullName evidence="2">Uncharacterized protein</fullName>
    </submittedName>
</protein>
<gene>
    <name evidence="2" type="ORF">LRHMDP3_2113</name>
</gene>
<evidence type="ECO:0000313" key="2">
    <source>
        <dbReference type="EMBL" id="EKS50002.1"/>
    </source>
</evidence>